<dbReference type="InterPro" id="IPR004268">
    <property type="entry name" value="MurJ"/>
</dbReference>
<dbReference type="NCBIfam" id="TIGR01695">
    <property type="entry name" value="murJ_mviN"/>
    <property type="match status" value="1"/>
</dbReference>
<keyword evidence="13" id="KW-1185">Reference proteome</keyword>
<gene>
    <name evidence="10" type="primary">murJ</name>
    <name evidence="12" type="ORF">HNQ51_003459</name>
</gene>
<keyword evidence="5 10" id="KW-0573">Peptidoglycan synthesis</keyword>
<dbReference type="GO" id="GO:0071555">
    <property type="term" value="P:cell wall organization"/>
    <property type="evidence" value="ECO:0007669"/>
    <property type="project" value="UniProtKB-UniRule"/>
</dbReference>
<dbReference type="GO" id="GO:0009252">
    <property type="term" value="P:peptidoglycan biosynthetic process"/>
    <property type="evidence" value="ECO:0007669"/>
    <property type="project" value="UniProtKB-UniRule"/>
</dbReference>
<comment type="similarity">
    <text evidence="9 10 11">Belongs to the MurJ/MviN family.</text>
</comment>
<dbReference type="CDD" id="cd13123">
    <property type="entry name" value="MATE_MurJ_like"/>
    <property type="match status" value="1"/>
</dbReference>
<evidence type="ECO:0000256" key="10">
    <source>
        <dbReference type="HAMAP-Rule" id="MF_02078"/>
    </source>
</evidence>
<feature type="transmembrane region" description="Helical" evidence="10">
    <location>
        <begin position="188"/>
        <end position="210"/>
    </location>
</feature>
<dbReference type="PRINTS" id="PR01806">
    <property type="entry name" value="VIRFACTRMVIN"/>
</dbReference>
<evidence type="ECO:0000256" key="1">
    <source>
        <dbReference type="ARBA" id="ARBA00004651"/>
    </source>
</evidence>
<keyword evidence="7 10" id="KW-0472">Membrane</keyword>
<keyword evidence="3 10" id="KW-0812">Transmembrane</keyword>
<dbReference type="GO" id="GO:0034204">
    <property type="term" value="P:lipid translocation"/>
    <property type="evidence" value="ECO:0007669"/>
    <property type="project" value="TreeGrafter"/>
</dbReference>
<evidence type="ECO:0000256" key="2">
    <source>
        <dbReference type="ARBA" id="ARBA00022475"/>
    </source>
</evidence>
<evidence type="ECO:0000256" key="11">
    <source>
        <dbReference type="PIRNR" id="PIRNR002869"/>
    </source>
</evidence>
<evidence type="ECO:0000313" key="13">
    <source>
        <dbReference type="Proteomes" id="UP000554837"/>
    </source>
</evidence>
<dbReference type="InterPro" id="IPR051050">
    <property type="entry name" value="Lipid_II_flippase_MurJ/MviN"/>
</dbReference>
<comment type="subcellular location">
    <subcellularLocation>
        <location evidence="10">Cell inner membrane</location>
        <topology evidence="10">Multi-pass membrane protein</topology>
    </subcellularLocation>
    <subcellularLocation>
        <location evidence="1">Cell membrane</location>
        <topology evidence="1">Multi-pass membrane protein</topology>
    </subcellularLocation>
</comment>
<dbReference type="PANTHER" id="PTHR47019">
    <property type="entry name" value="LIPID II FLIPPASE MURJ"/>
    <property type="match status" value="1"/>
</dbReference>
<feature type="transmembrane region" description="Helical" evidence="10">
    <location>
        <begin position="156"/>
        <end position="176"/>
    </location>
</feature>
<evidence type="ECO:0000256" key="8">
    <source>
        <dbReference type="ARBA" id="ARBA00060041"/>
    </source>
</evidence>
<comment type="function">
    <text evidence="8 10 11">Involved in peptidoglycan biosynthesis. Transports lipid-linked peptidoglycan precursors from the inner to the outer leaflet of the cytoplasmic membrane.</text>
</comment>
<evidence type="ECO:0000256" key="9">
    <source>
        <dbReference type="ARBA" id="ARBA00061532"/>
    </source>
</evidence>
<dbReference type="GO" id="GO:0008360">
    <property type="term" value="P:regulation of cell shape"/>
    <property type="evidence" value="ECO:0007669"/>
    <property type="project" value="UniProtKB-UniRule"/>
</dbReference>
<feature type="transmembrane region" description="Helical" evidence="10">
    <location>
        <begin position="31"/>
        <end position="47"/>
    </location>
</feature>
<feature type="transmembrane region" description="Helical" evidence="10">
    <location>
        <begin position="366"/>
        <end position="385"/>
    </location>
</feature>
<feature type="transmembrane region" description="Helical" evidence="10">
    <location>
        <begin position="483"/>
        <end position="507"/>
    </location>
</feature>
<keyword evidence="2 10" id="KW-1003">Cell membrane</keyword>
<evidence type="ECO:0000256" key="6">
    <source>
        <dbReference type="ARBA" id="ARBA00022989"/>
    </source>
</evidence>
<dbReference type="RefSeq" id="WP_138856359.1">
    <property type="nucleotide sequence ID" value="NZ_CP040709.1"/>
</dbReference>
<dbReference type="UniPathway" id="UPA00219"/>
<evidence type="ECO:0000313" key="12">
    <source>
        <dbReference type="EMBL" id="MBB5206116.1"/>
    </source>
</evidence>
<dbReference type="OrthoDB" id="9816572at2"/>
<feature type="transmembrane region" description="Helical" evidence="10">
    <location>
        <begin position="90"/>
        <end position="112"/>
    </location>
</feature>
<comment type="pathway">
    <text evidence="10">Cell wall biogenesis; peptidoglycan biosynthesis.</text>
</comment>
<organism evidence="12 13">
    <name type="scientific">Inhella inkyongensis</name>
    <dbReference type="NCBI Taxonomy" id="392593"/>
    <lineage>
        <taxon>Bacteria</taxon>
        <taxon>Pseudomonadati</taxon>
        <taxon>Pseudomonadota</taxon>
        <taxon>Betaproteobacteria</taxon>
        <taxon>Burkholderiales</taxon>
        <taxon>Sphaerotilaceae</taxon>
        <taxon>Inhella</taxon>
    </lineage>
</organism>
<evidence type="ECO:0000256" key="4">
    <source>
        <dbReference type="ARBA" id="ARBA00022960"/>
    </source>
</evidence>
<evidence type="ECO:0000256" key="5">
    <source>
        <dbReference type="ARBA" id="ARBA00022984"/>
    </source>
</evidence>
<feature type="transmembrane region" description="Helical" evidence="10">
    <location>
        <begin position="450"/>
        <end position="471"/>
    </location>
</feature>
<feature type="transmembrane region" description="Helical" evidence="10">
    <location>
        <begin position="283"/>
        <end position="301"/>
    </location>
</feature>
<dbReference type="PIRSF" id="PIRSF002869">
    <property type="entry name" value="MviN"/>
    <property type="match status" value="1"/>
</dbReference>
<feature type="transmembrane region" description="Helical" evidence="10">
    <location>
        <begin position="322"/>
        <end position="346"/>
    </location>
</feature>
<evidence type="ECO:0000256" key="3">
    <source>
        <dbReference type="ARBA" id="ARBA00022692"/>
    </source>
</evidence>
<keyword evidence="10 11" id="KW-0813">Transport</keyword>
<name>A0A840SAS7_9BURK</name>
<feature type="transmembrane region" description="Helical" evidence="10">
    <location>
        <begin position="392"/>
        <end position="410"/>
    </location>
</feature>
<dbReference type="AlphaFoldDB" id="A0A840SAS7"/>
<sequence length="520" mass="55164">MNLLRAVGSVSAFTLLSRITGLARELMVTHLYGATAMTDAFVIAFKIPNMFRRLFAEGAFSQAFVPQLAAERAARGEESTRRLVDATATVLLWALVVVSLLGVMAAPVLVWLMGAGLKGAAHVAAVDMTRWMFPYIACMSLVALSAGILNTWRRFALPAFTPVLLNLSVIACGLLLSEPLAARGWPAIYSMALGVMVGGLLQLLIQIPALRRVGMLPRFGLRLTALRSAWSHEGVGRILKLMAPALLGVGVAQLSLIINTQIASHVGPGAATWISLADRLMEFPIALAGVALGVVLTPLLAAAKAEERGGEFSGLIDWGLRLVLLLGLPCALALGLFAEPLVAVLYHHGEFTAADLTQTARAVQGYGLGLIGLLAIKILAPGFFARQDTRTPVRIALVVLVFTQLMNALWVPQLGAAGLALSIGLGALLNAGWLLFGLRRAGAYRPAPGWLGLGLKCLLAALCMGGLQWQLALQLDWVGMDKLLRAGVMAASLLGSSLLYFGVLALLRVDLRALLRRQAS</sequence>
<keyword evidence="6 10" id="KW-1133">Transmembrane helix</keyword>
<reference evidence="12 13" key="1">
    <citation type="submission" date="2020-08" db="EMBL/GenBank/DDBJ databases">
        <title>Genomic Encyclopedia of Type Strains, Phase IV (KMG-IV): sequencing the most valuable type-strain genomes for metagenomic binning, comparative biology and taxonomic classification.</title>
        <authorList>
            <person name="Goeker M."/>
        </authorList>
    </citation>
    <scope>NUCLEOTIDE SEQUENCE [LARGE SCALE GENOMIC DNA]</scope>
    <source>
        <strain evidence="12 13">DSM 23958</strain>
    </source>
</reference>
<dbReference type="Proteomes" id="UP000554837">
    <property type="component" value="Unassembled WGS sequence"/>
</dbReference>
<feature type="transmembrane region" description="Helical" evidence="10">
    <location>
        <begin position="132"/>
        <end position="149"/>
    </location>
</feature>
<keyword evidence="10 11" id="KW-0961">Cell wall biogenesis/degradation</keyword>
<protein>
    <recommendedName>
        <fullName evidence="10">Probable lipid II flippase MurJ</fullName>
    </recommendedName>
</protein>
<dbReference type="HAMAP" id="MF_02078">
    <property type="entry name" value="MurJ_MviN"/>
    <property type="match status" value="1"/>
</dbReference>
<accession>A0A840SAS7</accession>
<dbReference type="GO" id="GO:0015648">
    <property type="term" value="F:lipid-linked peptidoglycan transporter activity"/>
    <property type="evidence" value="ECO:0007669"/>
    <property type="project" value="UniProtKB-UniRule"/>
</dbReference>
<dbReference type="PANTHER" id="PTHR47019:SF1">
    <property type="entry name" value="LIPID II FLIPPASE MURJ"/>
    <property type="match status" value="1"/>
</dbReference>
<proteinExistence type="inferred from homology"/>
<dbReference type="EMBL" id="JACHHO010000007">
    <property type="protein sequence ID" value="MBB5206116.1"/>
    <property type="molecule type" value="Genomic_DNA"/>
</dbReference>
<dbReference type="GO" id="GO:0005886">
    <property type="term" value="C:plasma membrane"/>
    <property type="evidence" value="ECO:0007669"/>
    <property type="project" value="UniProtKB-SubCell"/>
</dbReference>
<comment type="caution">
    <text evidence="12">The sequence shown here is derived from an EMBL/GenBank/DDBJ whole genome shotgun (WGS) entry which is preliminary data.</text>
</comment>
<feature type="transmembrane region" description="Helical" evidence="10">
    <location>
        <begin position="241"/>
        <end position="263"/>
    </location>
</feature>
<keyword evidence="4 10" id="KW-0133">Cell shape</keyword>
<keyword evidence="10" id="KW-0997">Cell inner membrane</keyword>
<evidence type="ECO:0000256" key="7">
    <source>
        <dbReference type="ARBA" id="ARBA00023136"/>
    </source>
</evidence>
<feature type="transmembrane region" description="Helical" evidence="10">
    <location>
        <begin position="416"/>
        <end position="438"/>
    </location>
</feature>
<dbReference type="Pfam" id="PF03023">
    <property type="entry name" value="MurJ"/>
    <property type="match status" value="1"/>
</dbReference>